<feature type="region of interest" description="Disordered" evidence="1">
    <location>
        <begin position="164"/>
        <end position="208"/>
    </location>
</feature>
<feature type="region of interest" description="Disordered" evidence="1">
    <location>
        <begin position="1"/>
        <end position="53"/>
    </location>
</feature>
<protein>
    <submittedName>
        <fullName evidence="2">Uncharacterized protein</fullName>
    </submittedName>
</protein>
<evidence type="ECO:0000256" key="1">
    <source>
        <dbReference type="SAM" id="MobiDB-lite"/>
    </source>
</evidence>
<reference evidence="3" key="1">
    <citation type="submission" date="2016-06" db="EMBL/GenBank/DDBJ databases">
        <title>Parallel loss of symbiosis genes in relatives of nitrogen-fixing non-legume Parasponia.</title>
        <authorList>
            <person name="Van Velzen R."/>
            <person name="Holmer R."/>
            <person name="Bu F."/>
            <person name="Rutten L."/>
            <person name="Van Zeijl A."/>
            <person name="Liu W."/>
            <person name="Santuari L."/>
            <person name="Cao Q."/>
            <person name="Sharma T."/>
            <person name="Shen D."/>
            <person name="Roswanjaya Y."/>
            <person name="Wardhani T."/>
            <person name="Kalhor M.S."/>
            <person name="Jansen J."/>
            <person name="Van den Hoogen J."/>
            <person name="Gungor B."/>
            <person name="Hartog M."/>
            <person name="Hontelez J."/>
            <person name="Verver J."/>
            <person name="Yang W.-C."/>
            <person name="Schijlen E."/>
            <person name="Repin R."/>
            <person name="Schilthuizen M."/>
            <person name="Schranz E."/>
            <person name="Heidstra R."/>
            <person name="Miyata K."/>
            <person name="Fedorova E."/>
            <person name="Kohlen W."/>
            <person name="Bisseling T."/>
            <person name="Smit S."/>
            <person name="Geurts R."/>
        </authorList>
    </citation>
    <scope>NUCLEOTIDE SEQUENCE [LARGE SCALE GENOMIC DNA]</scope>
    <source>
        <strain evidence="3">cv. RG33-2</strain>
    </source>
</reference>
<keyword evidence="3" id="KW-1185">Reference proteome</keyword>
<evidence type="ECO:0000313" key="2">
    <source>
        <dbReference type="EMBL" id="PON97170.1"/>
    </source>
</evidence>
<proteinExistence type="predicted"/>
<sequence>MRNQLTVKPRSDHGTAGGKHARGTNRSYEQTVTGGQNTQRAHLASGKANLVDSNTNTTTKELMASSEESRQIEFQRAMSVSRDKQRGGNVFVLQATAEEFNRQLDFLICPCPANQYQPIQSPLSPPTGLCELGFGPKHDVVHMDQGPIAAQQVSGLILGPLSFNSGPSSTTENMKSPKQYTTRTRIRRSNSFRAVKKRARRTSSAGET</sequence>
<evidence type="ECO:0000313" key="3">
    <source>
        <dbReference type="Proteomes" id="UP000237000"/>
    </source>
</evidence>
<organism evidence="2 3">
    <name type="scientific">Trema orientale</name>
    <name type="common">Charcoal tree</name>
    <name type="synonym">Celtis orientalis</name>
    <dbReference type="NCBI Taxonomy" id="63057"/>
    <lineage>
        <taxon>Eukaryota</taxon>
        <taxon>Viridiplantae</taxon>
        <taxon>Streptophyta</taxon>
        <taxon>Embryophyta</taxon>
        <taxon>Tracheophyta</taxon>
        <taxon>Spermatophyta</taxon>
        <taxon>Magnoliopsida</taxon>
        <taxon>eudicotyledons</taxon>
        <taxon>Gunneridae</taxon>
        <taxon>Pentapetalae</taxon>
        <taxon>rosids</taxon>
        <taxon>fabids</taxon>
        <taxon>Rosales</taxon>
        <taxon>Cannabaceae</taxon>
        <taxon>Trema</taxon>
    </lineage>
</organism>
<feature type="compositionally biased region" description="Polar residues" evidence="1">
    <location>
        <begin position="24"/>
        <end position="40"/>
    </location>
</feature>
<comment type="caution">
    <text evidence="2">The sequence shown here is derived from an EMBL/GenBank/DDBJ whole genome shotgun (WGS) entry which is preliminary data.</text>
</comment>
<feature type="compositionally biased region" description="Basic residues" evidence="1">
    <location>
        <begin position="184"/>
        <end position="201"/>
    </location>
</feature>
<dbReference type="AlphaFoldDB" id="A0A2P5FH94"/>
<name>A0A2P5FH94_TREOI</name>
<dbReference type="EMBL" id="JXTC01000033">
    <property type="protein sequence ID" value="PON97170.1"/>
    <property type="molecule type" value="Genomic_DNA"/>
</dbReference>
<accession>A0A2P5FH94</accession>
<dbReference type="InParanoid" id="A0A2P5FH94"/>
<dbReference type="Proteomes" id="UP000237000">
    <property type="component" value="Unassembled WGS sequence"/>
</dbReference>
<feature type="compositionally biased region" description="Polar residues" evidence="1">
    <location>
        <begin position="164"/>
        <end position="183"/>
    </location>
</feature>
<gene>
    <name evidence="2" type="ORF">TorRG33x02_069260</name>
</gene>